<keyword evidence="2" id="KW-1185">Reference proteome</keyword>
<proteinExistence type="predicted"/>
<feature type="non-terminal residue" evidence="1">
    <location>
        <position position="82"/>
    </location>
</feature>
<accession>A0ABQ8Q2S5</accession>
<comment type="caution">
    <text evidence="1">The sequence shown here is derived from an EMBL/GenBank/DDBJ whole genome shotgun (WGS) entry which is preliminary data.</text>
</comment>
<organism evidence="1 2">
    <name type="scientific">Lentinula boryana</name>
    <dbReference type="NCBI Taxonomy" id="40481"/>
    <lineage>
        <taxon>Eukaryota</taxon>
        <taxon>Fungi</taxon>
        <taxon>Dikarya</taxon>
        <taxon>Basidiomycota</taxon>
        <taxon>Agaricomycotina</taxon>
        <taxon>Agaricomycetes</taxon>
        <taxon>Agaricomycetidae</taxon>
        <taxon>Agaricales</taxon>
        <taxon>Marasmiineae</taxon>
        <taxon>Omphalotaceae</taxon>
        <taxon>Lentinula</taxon>
    </lineage>
</organism>
<sequence>APEIFDKVIHDHTKFRCSKSFVRKYLTNNLDWSFRTATRAAQKLPENVDEILEEAFLREAYCIRNYNIPAELRVNTDQTQTV</sequence>
<evidence type="ECO:0000313" key="1">
    <source>
        <dbReference type="EMBL" id="KAJ3992997.1"/>
    </source>
</evidence>
<evidence type="ECO:0000313" key="2">
    <source>
        <dbReference type="Proteomes" id="UP001163828"/>
    </source>
</evidence>
<name>A0ABQ8Q2S5_9AGAR</name>
<protein>
    <submittedName>
        <fullName evidence="1">Uncharacterized protein</fullName>
    </submittedName>
</protein>
<reference evidence="1" key="1">
    <citation type="submission" date="2022-08" db="EMBL/GenBank/DDBJ databases">
        <authorList>
            <consortium name="DOE Joint Genome Institute"/>
            <person name="Min B."/>
            <person name="Riley R."/>
            <person name="Sierra-Patev S."/>
            <person name="Naranjo-Ortiz M."/>
            <person name="Looney B."/>
            <person name="Konkel Z."/>
            <person name="Slot J.C."/>
            <person name="Sakamoto Y."/>
            <person name="Steenwyk J.L."/>
            <person name="Rokas A."/>
            <person name="Carro J."/>
            <person name="Camarero S."/>
            <person name="Ferreira P."/>
            <person name="Molpeceres G."/>
            <person name="Ruiz-Duenas F.J."/>
            <person name="Serrano A."/>
            <person name="Henrissat B."/>
            <person name="Drula E."/>
            <person name="Hughes K.W."/>
            <person name="Mata J.L."/>
            <person name="Ishikawa N.K."/>
            <person name="Vargas-Isla R."/>
            <person name="Ushijima S."/>
            <person name="Smith C.A."/>
            <person name="Ahrendt S."/>
            <person name="Andreopoulos W."/>
            <person name="He G."/>
            <person name="Labutti K."/>
            <person name="Lipzen A."/>
            <person name="Ng V."/>
            <person name="Sandor L."/>
            <person name="Barry K."/>
            <person name="Martinez A.T."/>
            <person name="Xiao Y."/>
            <person name="Gibbons J.G."/>
            <person name="Terashima K."/>
            <person name="Hibbett D.S."/>
            <person name="Grigoriev I.V."/>
        </authorList>
    </citation>
    <scope>NUCLEOTIDE SEQUENCE</scope>
    <source>
        <strain evidence="1">TFB10827</strain>
    </source>
</reference>
<gene>
    <name evidence="1" type="ORF">F5050DRAFT_1531332</name>
</gene>
<dbReference type="EMBL" id="MU790801">
    <property type="protein sequence ID" value="KAJ3992997.1"/>
    <property type="molecule type" value="Genomic_DNA"/>
</dbReference>
<feature type="non-terminal residue" evidence="1">
    <location>
        <position position="1"/>
    </location>
</feature>
<dbReference type="Proteomes" id="UP001163828">
    <property type="component" value="Unassembled WGS sequence"/>
</dbReference>